<dbReference type="Proteomes" id="UP000766246">
    <property type="component" value="Unassembled WGS sequence"/>
</dbReference>
<organism evidence="2 3">
    <name type="scientific">Pseudobutyrivibrio ruminis</name>
    <dbReference type="NCBI Taxonomy" id="46206"/>
    <lineage>
        <taxon>Bacteria</taxon>
        <taxon>Bacillati</taxon>
        <taxon>Bacillota</taxon>
        <taxon>Clostridia</taxon>
        <taxon>Lachnospirales</taxon>
        <taxon>Lachnospiraceae</taxon>
        <taxon>Pseudobutyrivibrio</taxon>
    </lineage>
</organism>
<accession>A0A927YMW4</accession>
<sequence length="271" mass="30335">MKKRILSLVLIFTISSVCSGCGLEQARDNGPKSLTDSSKDVKEVAVDEEEENYDDVKIEVVENASHSDEYNEAFEIGDRIGASYMRQGDAEVTEFESWQEGYKALIEDCNNDGYEHSYALIYVDGDDIPELVYKTYDDQVAIATFTGSTVNIFSSQLQDIQYIKGTNNVIAHENIVADSTLNDYVVAIKDGFWVQIAYGTSRPMDIWAEDSFDENGNPIISYWEINGEELSSQAEYDEMLLKYIDTNSVTPGLENGGESYEAILAKIDSMK</sequence>
<reference evidence="2" key="1">
    <citation type="submission" date="2019-04" db="EMBL/GenBank/DDBJ databases">
        <title>Evolution of Biomass-Degrading Anaerobic Consortia Revealed by Metagenomics.</title>
        <authorList>
            <person name="Peng X."/>
        </authorList>
    </citation>
    <scope>NUCLEOTIDE SEQUENCE</scope>
    <source>
        <strain evidence="2">SIG311</strain>
    </source>
</reference>
<evidence type="ECO:0000313" key="2">
    <source>
        <dbReference type="EMBL" id="MBE5920249.1"/>
    </source>
</evidence>
<evidence type="ECO:0000313" key="3">
    <source>
        <dbReference type="Proteomes" id="UP000766246"/>
    </source>
</evidence>
<proteinExistence type="predicted"/>
<feature type="chain" id="PRO_5039664960" description="Bypass of forespore C C-terminal domain-containing protein" evidence="1">
    <location>
        <begin position="20"/>
        <end position="271"/>
    </location>
</feature>
<evidence type="ECO:0008006" key="4">
    <source>
        <dbReference type="Google" id="ProtNLM"/>
    </source>
</evidence>
<gene>
    <name evidence="2" type="ORF">E7272_10460</name>
</gene>
<name>A0A927YMW4_9FIRM</name>
<keyword evidence="1" id="KW-0732">Signal</keyword>
<feature type="signal peptide" evidence="1">
    <location>
        <begin position="1"/>
        <end position="19"/>
    </location>
</feature>
<comment type="caution">
    <text evidence="2">The sequence shown here is derived from an EMBL/GenBank/DDBJ whole genome shotgun (WGS) entry which is preliminary data.</text>
</comment>
<protein>
    <recommendedName>
        <fullName evidence="4">Bypass of forespore C C-terminal domain-containing protein</fullName>
    </recommendedName>
</protein>
<evidence type="ECO:0000256" key="1">
    <source>
        <dbReference type="SAM" id="SignalP"/>
    </source>
</evidence>
<dbReference type="AlphaFoldDB" id="A0A927YMW4"/>
<dbReference type="EMBL" id="SVER01000028">
    <property type="protein sequence ID" value="MBE5920249.1"/>
    <property type="molecule type" value="Genomic_DNA"/>
</dbReference>